<evidence type="ECO:0000256" key="4">
    <source>
        <dbReference type="ARBA" id="ARBA00022692"/>
    </source>
</evidence>
<dbReference type="InterPro" id="IPR036259">
    <property type="entry name" value="MFS_trans_sf"/>
</dbReference>
<dbReference type="Pfam" id="PF05977">
    <property type="entry name" value="MFS_3"/>
    <property type="match status" value="1"/>
</dbReference>
<sequence>MDTTIIAKSSPWSALRHPTFRWLWLASIASNVGTWMHEVGAGWLMTSLSASPLSVALVQVAGSAPMFFLALPAGALADIVDKRRYLLGVQLWMAAVAMTLALLTLSGLMSVTLLLLLTLGMGIGTALMMPAWSALTPELVGKDDLQSAISLSSLGINVARALGPAIAGVLVSLSGPWATFGLNALSFFAVIAVLASWRREPATVAFPAERLLGAIRAGWRYSRSSKPLQAVLVRAAAFFIGASAGISLLPLIVRGELQGSAADFGLLLGSVGIGAVVGAMLLPRIRGKLSADTLVAGASVIYALVLLALASLRTLHALIPVMMLSGAAWIAVLSSLQLAAQTSVPNWVRARALSVYILVFFGSMAAGGALWGLVASHSSIVIALLSAGTILLLGIILTLRFRLPVTDADDLAPSLHWPLPVLSDDHDQERGPVMVTIDYDIAPERVAAFRQAMLQVRGMRQRNGSYSWGLMQDSENPRRWQEFFFDESWLEHLRHHHRVTRAEQRIEAAARRYQTAGVAVRIRHLVTPASGNRDLS</sequence>
<comment type="caution">
    <text evidence="9">The sequence shown here is derived from an EMBL/GenBank/DDBJ whole genome shotgun (WGS) entry which is preliminary data.</text>
</comment>
<feature type="transmembrane region" description="Helical" evidence="7">
    <location>
        <begin position="380"/>
        <end position="399"/>
    </location>
</feature>
<feature type="transmembrane region" description="Helical" evidence="7">
    <location>
        <begin position="318"/>
        <end position="340"/>
    </location>
</feature>
<keyword evidence="10" id="KW-1185">Reference proteome</keyword>
<dbReference type="EMBL" id="JALGRD010000004">
    <property type="protein sequence ID" value="MCJ0973608.1"/>
    <property type="molecule type" value="Genomic_DNA"/>
</dbReference>
<evidence type="ECO:0000256" key="2">
    <source>
        <dbReference type="ARBA" id="ARBA00022448"/>
    </source>
</evidence>
<dbReference type="GO" id="GO:0005886">
    <property type="term" value="C:plasma membrane"/>
    <property type="evidence" value="ECO:0007669"/>
    <property type="project" value="UniProtKB-SubCell"/>
</dbReference>
<dbReference type="GO" id="GO:0022857">
    <property type="term" value="F:transmembrane transporter activity"/>
    <property type="evidence" value="ECO:0007669"/>
    <property type="project" value="InterPro"/>
</dbReference>
<keyword evidence="6 7" id="KW-0472">Membrane</keyword>
<dbReference type="PANTHER" id="PTHR23513">
    <property type="entry name" value="INTEGRAL MEMBRANE EFFLUX PROTEIN-RELATED"/>
    <property type="match status" value="1"/>
</dbReference>
<dbReference type="PROSITE" id="PS50850">
    <property type="entry name" value="MFS"/>
    <property type="match status" value="1"/>
</dbReference>
<dbReference type="RefSeq" id="WP_243605727.1">
    <property type="nucleotide sequence ID" value="NZ_JALGRD010000004.1"/>
</dbReference>
<dbReference type="InterPro" id="IPR010290">
    <property type="entry name" value="TM_effector"/>
</dbReference>
<feature type="transmembrane region" description="Helical" evidence="7">
    <location>
        <begin position="294"/>
        <end position="312"/>
    </location>
</feature>
<comment type="subcellular location">
    <subcellularLocation>
        <location evidence="1">Cell membrane</location>
        <topology evidence="1">Multi-pass membrane protein</topology>
    </subcellularLocation>
</comment>
<evidence type="ECO:0000256" key="7">
    <source>
        <dbReference type="SAM" id="Phobius"/>
    </source>
</evidence>
<evidence type="ECO:0000313" key="10">
    <source>
        <dbReference type="Proteomes" id="UP001139682"/>
    </source>
</evidence>
<dbReference type="InterPro" id="IPR020846">
    <property type="entry name" value="MFS_dom"/>
</dbReference>
<feature type="domain" description="Major facilitator superfamily (MFS) profile" evidence="8">
    <location>
        <begin position="1"/>
        <end position="406"/>
    </location>
</feature>
<feature type="transmembrane region" description="Helical" evidence="7">
    <location>
        <begin position="231"/>
        <end position="252"/>
    </location>
</feature>
<dbReference type="Gene3D" id="1.20.1250.20">
    <property type="entry name" value="MFS general substrate transporter like domains"/>
    <property type="match status" value="1"/>
</dbReference>
<dbReference type="CDD" id="cd06173">
    <property type="entry name" value="MFS_MefA_like"/>
    <property type="match status" value="1"/>
</dbReference>
<feature type="transmembrane region" description="Helical" evidence="7">
    <location>
        <begin position="111"/>
        <end position="135"/>
    </location>
</feature>
<reference evidence="9" key="1">
    <citation type="submission" date="2022-03" db="EMBL/GenBank/DDBJ databases">
        <title>Pseudomonas marianensis sp. nov., a marine bacterium isolated from deep-sea sediments of the Mariana Trench.</title>
        <authorList>
            <person name="Wei Y."/>
        </authorList>
    </citation>
    <scope>NUCLEOTIDE SEQUENCE</scope>
    <source>
        <strain evidence="9">PS1</strain>
    </source>
</reference>
<gene>
    <name evidence="9" type="ORF">MST27_09540</name>
</gene>
<dbReference type="SUPFAM" id="SSF103473">
    <property type="entry name" value="MFS general substrate transporter"/>
    <property type="match status" value="1"/>
</dbReference>
<evidence type="ECO:0000256" key="1">
    <source>
        <dbReference type="ARBA" id="ARBA00004651"/>
    </source>
</evidence>
<dbReference type="AlphaFoldDB" id="A0A9X2ARM4"/>
<feature type="transmembrane region" description="Helical" evidence="7">
    <location>
        <begin position="147"/>
        <end position="171"/>
    </location>
</feature>
<keyword evidence="3" id="KW-1003">Cell membrane</keyword>
<feature type="transmembrane region" description="Helical" evidence="7">
    <location>
        <begin position="177"/>
        <end position="197"/>
    </location>
</feature>
<evidence type="ECO:0000313" key="9">
    <source>
        <dbReference type="EMBL" id="MCJ0973608.1"/>
    </source>
</evidence>
<feature type="transmembrane region" description="Helical" evidence="7">
    <location>
        <begin position="85"/>
        <end position="105"/>
    </location>
</feature>
<keyword evidence="4 7" id="KW-0812">Transmembrane</keyword>
<feature type="transmembrane region" description="Helical" evidence="7">
    <location>
        <begin position="53"/>
        <end position="73"/>
    </location>
</feature>
<evidence type="ECO:0000259" key="8">
    <source>
        <dbReference type="PROSITE" id="PS50850"/>
    </source>
</evidence>
<keyword evidence="2" id="KW-0813">Transport</keyword>
<dbReference type="Proteomes" id="UP001139682">
    <property type="component" value="Unassembled WGS sequence"/>
</dbReference>
<organism evidence="9 10">
    <name type="scientific">Stutzerimonas marianensis</name>
    <dbReference type="NCBI Taxonomy" id="2929513"/>
    <lineage>
        <taxon>Bacteria</taxon>
        <taxon>Pseudomonadati</taxon>
        <taxon>Pseudomonadota</taxon>
        <taxon>Gammaproteobacteria</taxon>
        <taxon>Pseudomonadales</taxon>
        <taxon>Pseudomonadaceae</taxon>
        <taxon>Stutzerimonas</taxon>
    </lineage>
</organism>
<evidence type="ECO:0000256" key="3">
    <source>
        <dbReference type="ARBA" id="ARBA00022475"/>
    </source>
</evidence>
<accession>A0A9X2ARM4</accession>
<feature type="transmembrane region" description="Helical" evidence="7">
    <location>
        <begin position="352"/>
        <end position="374"/>
    </location>
</feature>
<name>A0A9X2ARM4_9GAMM</name>
<proteinExistence type="predicted"/>
<protein>
    <submittedName>
        <fullName evidence="9">MFS transporter</fullName>
    </submittedName>
</protein>
<evidence type="ECO:0000256" key="5">
    <source>
        <dbReference type="ARBA" id="ARBA00022989"/>
    </source>
</evidence>
<dbReference type="PANTHER" id="PTHR23513:SF11">
    <property type="entry name" value="STAPHYLOFERRIN A TRANSPORTER"/>
    <property type="match status" value="1"/>
</dbReference>
<evidence type="ECO:0000256" key="6">
    <source>
        <dbReference type="ARBA" id="ARBA00023136"/>
    </source>
</evidence>
<feature type="transmembrane region" description="Helical" evidence="7">
    <location>
        <begin position="264"/>
        <end position="282"/>
    </location>
</feature>
<keyword evidence="5 7" id="KW-1133">Transmembrane helix</keyword>